<name>A0ABV6HJ28_9SPHI</name>
<evidence type="ECO:0000313" key="3">
    <source>
        <dbReference type="Proteomes" id="UP001589774"/>
    </source>
</evidence>
<dbReference type="CDD" id="cd01483">
    <property type="entry name" value="E1_enzyme_family"/>
    <property type="match status" value="1"/>
</dbReference>
<dbReference type="InterPro" id="IPR000594">
    <property type="entry name" value="ThiF_NAD_FAD-bd"/>
</dbReference>
<protein>
    <submittedName>
        <fullName evidence="2">ThiF family adenylyltransferase</fullName>
    </submittedName>
</protein>
<proteinExistence type="predicted"/>
<dbReference type="SUPFAM" id="SSF69572">
    <property type="entry name" value="Activating enzymes of the ubiquitin-like proteins"/>
    <property type="match status" value="1"/>
</dbReference>
<dbReference type="PANTHER" id="PTHR43267:SF3">
    <property type="entry name" value="THIF PROTEIN"/>
    <property type="match status" value="1"/>
</dbReference>
<comment type="caution">
    <text evidence="2">The sequence shown here is derived from an EMBL/GenBank/DDBJ whole genome shotgun (WGS) entry which is preliminary data.</text>
</comment>
<dbReference type="EMBL" id="JBHLWO010000001">
    <property type="protein sequence ID" value="MFC0318130.1"/>
    <property type="molecule type" value="Genomic_DNA"/>
</dbReference>
<sequence>MGETRQEAVGNNFRPIIFRRRHLEDSKEMDKLLAIEGAVQIIDTIDMQLAELIKIENPSEGFDEKKLRTYIDAYIYPSSSFDFGAWVYYPWLNKIIHLLDEPEFVKVRTSRNIYKIKPEEINVLKEKKVGIVGLSVGQSIALTLAMERSCGELRLADFDSIELSNMNRIRVGVQDLGQSKVITAARQIAELDPYIKVLCFTDGLDTGNMDQFLLEGGKLDMLVEECDGIDIKIISRLKARAYGIPVIMDTNDKGMLDIERFDLERDRPILHGRLQKIEGYTIQDMEVQLKELDLEQKIAYLVDIIGFENVSEAMKLSLHYMKKTIIGWPQLASAVTLGGAMVTDVVRRVFLDQFNDSGRYFVDFEELIHNTKVD</sequence>
<gene>
    <name evidence="2" type="ORF">ACFFI0_07405</name>
</gene>
<reference evidence="2 3" key="1">
    <citation type="submission" date="2024-09" db="EMBL/GenBank/DDBJ databases">
        <authorList>
            <person name="Sun Q."/>
            <person name="Mori K."/>
        </authorList>
    </citation>
    <scope>NUCLEOTIDE SEQUENCE [LARGE SCALE GENOMIC DNA]</scope>
    <source>
        <strain evidence="2 3">CCM 7765</strain>
    </source>
</reference>
<dbReference type="InterPro" id="IPR045886">
    <property type="entry name" value="ThiF/MoeB/HesA"/>
</dbReference>
<feature type="domain" description="THIF-type NAD/FAD binding fold" evidence="1">
    <location>
        <begin position="110"/>
        <end position="320"/>
    </location>
</feature>
<dbReference type="Pfam" id="PF00899">
    <property type="entry name" value="ThiF"/>
    <property type="match status" value="1"/>
</dbReference>
<dbReference type="Gene3D" id="3.40.50.720">
    <property type="entry name" value="NAD(P)-binding Rossmann-like Domain"/>
    <property type="match status" value="1"/>
</dbReference>
<evidence type="ECO:0000259" key="1">
    <source>
        <dbReference type="Pfam" id="PF00899"/>
    </source>
</evidence>
<keyword evidence="2" id="KW-0808">Transferase</keyword>
<accession>A0ABV6HJ28</accession>
<dbReference type="Proteomes" id="UP001589774">
    <property type="component" value="Unassembled WGS sequence"/>
</dbReference>
<dbReference type="PANTHER" id="PTHR43267">
    <property type="entry name" value="TRNA THREONYLCARBAMOYLADENOSINE DEHYDRATASE"/>
    <property type="match status" value="1"/>
</dbReference>
<organism evidence="2 3">
    <name type="scientific">Olivibacter oleidegradans</name>
    <dbReference type="NCBI Taxonomy" id="760123"/>
    <lineage>
        <taxon>Bacteria</taxon>
        <taxon>Pseudomonadati</taxon>
        <taxon>Bacteroidota</taxon>
        <taxon>Sphingobacteriia</taxon>
        <taxon>Sphingobacteriales</taxon>
        <taxon>Sphingobacteriaceae</taxon>
        <taxon>Olivibacter</taxon>
    </lineage>
</organism>
<dbReference type="GO" id="GO:0016779">
    <property type="term" value="F:nucleotidyltransferase activity"/>
    <property type="evidence" value="ECO:0007669"/>
    <property type="project" value="UniProtKB-KW"/>
</dbReference>
<evidence type="ECO:0000313" key="2">
    <source>
        <dbReference type="EMBL" id="MFC0318130.1"/>
    </source>
</evidence>
<dbReference type="RefSeq" id="WP_130856216.1">
    <property type="nucleotide sequence ID" value="NZ_JBHLWO010000001.1"/>
</dbReference>
<keyword evidence="3" id="KW-1185">Reference proteome</keyword>
<dbReference type="InterPro" id="IPR035985">
    <property type="entry name" value="Ubiquitin-activating_enz"/>
</dbReference>
<keyword evidence="2" id="KW-0548">Nucleotidyltransferase</keyword>